<keyword evidence="2" id="KW-0285">Flavoprotein</keyword>
<dbReference type="EMBL" id="WOFH01000003">
    <property type="protein sequence ID" value="MUN36760.1"/>
    <property type="molecule type" value="Genomic_DNA"/>
</dbReference>
<dbReference type="Pfam" id="PF01494">
    <property type="entry name" value="FAD_binding_3"/>
    <property type="match status" value="1"/>
</dbReference>
<dbReference type="PRINTS" id="PR00420">
    <property type="entry name" value="RNGMNOXGNASE"/>
</dbReference>
<proteinExistence type="predicted"/>
<dbReference type="SUPFAM" id="SSF51905">
    <property type="entry name" value="FAD/NAD(P)-binding domain"/>
    <property type="match status" value="1"/>
</dbReference>
<dbReference type="Proteomes" id="UP000432015">
    <property type="component" value="Unassembled WGS sequence"/>
</dbReference>
<evidence type="ECO:0000313" key="6">
    <source>
        <dbReference type="Proteomes" id="UP000432015"/>
    </source>
</evidence>
<dbReference type="AlphaFoldDB" id="A0A7K1KX32"/>
<dbReference type="PANTHER" id="PTHR43004">
    <property type="entry name" value="TRK SYSTEM POTASSIUM UPTAKE PROTEIN"/>
    <property type="match status" value="1"/>
</dbReference>
<keyword evidence="3" id="KW-0274">FAD</keyword>
<dbReference type="InterPro" id="IPR036188">
    <property type="entry name" value="FAD/NAD-bd_sf"/>
</dbReference>
<reference evidence="5 6" key="1">
    <citation type="submission" date="2019-11" db="EMBL/GenBank/DDBJ databases">
        <authorList>
            <person name="Cao P."/>
        </authorList>
    </citation>
    <scope>NUCLEOTIDE SEQUENCE [LARGE SCALE GENOMIC DNA]</scope>
    <source>
        <strain evidence="5 6">NEAU-AAG5</strain>
    </source>
</reference>
<dbReference type="Gene3D" id="3.50.50.60">
    <property type="entry name" value="FAD/NAD(P)-binding domain"/>
    <property type="match status" value="2"/>
</dbReference>
<accession>A0A7K1KX32</accession>
<dbReference type="Pfam" id="PF21274">
    <property type="entry name" value="Rng_hyd_C"/>
    <property type="match status" value="1"/>
</dbReference>
<comment type="cofactor">
    <cofactor evidence="1">
        <name>FAD</name>
        <dbReference type="ChEBI" id="CHEBI:57692"/>
    </cofactor>
</comment>
<evidence type="ECO:0000256" key="1">
    <source>
        <dbReference type="ARBA" id="ARBA00001974"/>
    </source>
</evidence>
<dbReference type="GO" id="GO:0016709">
    <property type="term" value="F:oxidoreductase activity, acting on paired donors, with incorporation or reduction of molecular oxygen, NAD(P)H as one donor, and incorporation of one atom of oxygen"/>
    <property type="evidence" value="ECO:0007669"/>
    <property type="project" value="UniProtKB-ARBA"/>
</dbReference>
<dbReference type="RefSeq" id="WP_156215824.1">
    <property type="nucleotide sequence ID" value="NZ_WOFH01000003.1"/>
</dbReference>
<evidence type="ECO:0000256" key="2">
    <source>
        <dbReference type="ARBA" id="ARBA00022630"/>
    </source>
</evidence>
<dbReference type="GO" id="GO:0071949">
    <property type="term" value="F:FAD binding"/>
    <property type="evidence" value="ECO:0007669"/>
    <property type="project" value="InterPro"/>
</dbReference>
<sequence length="486" mass="52416">MNAEESTSVVVVGGGPTGMMLAGELRLAGVDVVLLERIGTLHEHTHSMGLHPRAAEALDQRGLMDRFGGPLPKWPRLHFGLIWLDVEKVGEDEYTLASPDWRAEEILEERAVELGADVRRGHRATSLRQDGSGVTLGVSCADGDYEIRCSYLVGCDGPDSPVREMAGFDVTESTLSYYGVFGDFKVAAGESPEFDTGLYADGMTSVLPFGDGLIRVMSVEFDRRPPAADVPLSKDELLASLRRASGEEPELGEPERLFRYGGPTRHADGYRKGRVFLAGEAAHAHFVHAAHGKSTGIHDALNLAWKLGAELNGWAPPGLLDSYDAERRPVGDRACLHGEAQLAVFRSGRTTSALRELMAELIRYDEVNRQLITQVTDVRYPLGSDAAPHPLVGARVPNTLLAVKDERPLAAGCGVLYDLSGSEPDQARVTGWADRVDVVAAEPHPGLDAAALLVRPDGFVAWATPGDGVDTGLREALTRWFGEPTS</sequence>
<name>A0A7K1KX32_9ACTN</name>
<dbReference type="Gene3D" id="3.40.30.120">
    <property type="match status" value="1"/>
</dbReference>
<evidence type="ECO:0000313" key="5">
    <source>
        <dbReference type="EMBL" id="MUN36760.1"/>
    </source>
</evidence>
<keyword evidence="5" id="KW-0503">Monooxygenase</keyword>
<feature type="domain" description="FAD-binding" evidence="4">
    <location>
        <begin position="7"/>
        <end position="334"/>
    </location>
</feature>
<gene>
    <name evidence="5" type="ORF">GNZ18_09145</name>
</gene>
<keyword evidence="6" id="KW-1185">Reference proteome</keyword>
<dbReference type="Gene3D" id="3.30.70.2450">
    <property type="match status" value="1"/>
</dbReference>
<dbReference type="InterPro" id="IPR050641">
    <property type="entry name" value="RIFMO-like"/>
</dbReference>
<comment type="caution">
    <text evidence="5">The sequence shown here is derived from an EMBL/GenBank/DDBJ whole genome shotgun (WGS) entry which is preliminary data.</text>
</comment>
<protein>
    <submittedName>
        <fullName evidence="5">Monooxygenase</fullName>
    </submittedName>
</protein>
<dbReference type="PANTHER" id="PTHR43004:SF19">
    <property type="entry name" value="BINDING MONOOXYGENASE, PUTATIVE (JCVI)-RELATED"/>
    <property type="match status" value="1"/>
</dbReference>
<dbReference type="InterPro" id="IPR002938">
    <property type="entry name" value="FAD-bd"/>
</dbReference>
<evidence type="ECO:0000256" key="3">
    <source>
        <dbReference type="ARBA" id="ARBA00022827"/>
    </source>
</evidence>
<keyword evidence="5" id="KW-0560">Oxidoreductase</keyword>
<organism evidence="5 6">
    <name type="scientific">Actinomadura litoris</name>
    <dbReference type="NCBI Taxonomy" id="2678616"/>
    <lineage>
        <taxon>Bacteria</taxon>
        <taxon>Bacillati</taxon>
        <taxon>Actinomycetota</taxon>
        <taxon>Actinomycetes</taxon>
        <taxon>Streptosporangiales</taxon>
        <taxon>Thermomonosporaceae</taxon>
        <taxon>Actinomadura</taxon>
    </lineage>
</organism>
<evidence type="ECO:0000259" key="4">
    <source>
        <dbReference type="Pfam" id="PF01494"/>
    </source>
</evidence>